<comment type="caution">
    <text evidence="1">The sequence shown here is derived from an EMBL/GenBank/DDBJ whole genome shotgun (WGS) entry which is preliminary data.</text>
</comment>
<name>A0A8J5CD55_CHIOP</name>
<reference evidence="1" key="1">
    <citation type="submission" date="2020-07" db="EMBL/GenBank/DDBJ databases">
        <title>The High-quality genome of the commercially important snow crab, Chionoecetes opilio.</title>
        <authorList>
            <person name="Jeong J.-H."/>
            <person name="Ryu S."/>
        </authorList>
    </citation>
    <scope>NUCLEOTIDE SEQUENCE</scope>
    <source>
        <strain evidence="1">MADBK_172401_WGS</strain>
        <tissue evidence="1">Digestive gland</tissue>
    </source>
</reference>
<gene>
    <name evidence="1" type="ORF">GWK47_023350</name>
</gene>
<evidence type="ECO:0000313" key="2">
    <source>
        <dbReference type="Proteomes" id="UP000770661"/>
    </source>
</evidence>
<dbReference type="AlphaFoldDB" id="A0A8J5CD55"/>
<accession>A0A8J5CD55</accession>
<organism evidence="1 2">
    <name type="scientific">Chionoecetes opilio</name>
    <name type="common">Atlantic snow crab</name>
    <name type="synonym">Cancer opilio</name>
    <dbReference type="NCBI Taxonomy" id="41210"/>
    <lineage>
        <taxon>Eukaryota</taxon>
        <taxon>Metazoa</taxon>
        <taxon>Ecdysozoa</taxon>
        <taxon>Arthropoda</taxon>
        <taxon>Crustacea</taxon>
        <taxon>Multicrustacea</taxon>
        <taxon>Malacostraca</taxon>
        <taxon>Eumalacostraca</taxon>
        <taxon>Eucarida</taxon>
        <taxon>Decapoda</taxon>
        <taxon>Pleocyemata</taxon>
        <taxon>Brachyura</taxon>
        <taxon>Eubrachyura</taxon>
        <taxon>Majoidea</taxon>
        <taxon>Majidae</taxon>
        <taxon>Chionoecetes</taxon>
    </lineage>
</organism>
<protein>
    <submittedName>
        <fullName evidence="1">Uncharacterized protein</fullName>
    </submittedName>
</protein>
<dbReference type="Proteomes" id="UP000770661">
    <property type="component" value="Unassembled WGS sequence"/>
</dbReference>
<sequence length="132" mass="14748">MALTQRSEKWPDAAHIKQEKKVQACLYGSQCSPVGLRTPKLPLQQDQGAAVASLEPVDEMKYQVPAPYSAPDVSPSGTFLNIKKINESRLTSRFQVVLDDDLYPVLFALAKLKERGKVVRLDPALVQRLTHY</sequence>
<keyword evidence="2" id="KW-1185">Reference proteome</keyword>
<proteinExistence type="predicted"/>
<dbReference type="EMBL" id="JACEEZ010024463">
    <property type="protein sequence ID" value="KAG0710161.1"/>
    <property type="molecule type" value="Genomic_DNA"/>
</dbReference>
<evidence type="ECO:0000313" key="1">
    <source>
        <dbReference type="EMBL" id="KAG0710161.1"/>
    </source>
</evidence>